<comment type="caution">
    <text evidence="1">The sequence shown here is derived from an EMBL/GenBank/DDBJ whole genome shotgun (WGS) entry which is preliminary data.</text>
</comment>
<evidence type="ECO:0000313" key="1">
    <source>
        <dbReference type="EMBL" id="MPL97927.1"/>
    </source>
</evidence>
<dbReference type="EMBL" id="VSSQ01000580">
    <property type="protein sequence ID" value="MPL97927.1"/>
    <property type="molecule type" value="Genomic_DNA"/>
</dbReference>
<organism evidence="1">
    <name type="scientific">bioreactor metagenome</name>
    <dbReference type="NCBI Taxonomy" id="1076179"/>
    <lineage>
        <taxon>unclassified sequences</taxon>
        <taxon>metagenomes</taxon>
        <taxon>ecological metagenomes</taxon>
    </lineage>
</organism>
<name>A0A644W2W3_9ZZZZ</name>
<sequence length="136" mass="15183">MKGVLSLFSVVLLLFSVLCVPLQAEEKATKAESSVIPGEFLVLFPQRDVVLSFEGKERSAAAAVMLDMQAEYLRVKYDVTVESTFSAISETTGKGMFFVRCEKAKENTELQEKLLREMRADPLIEAVSPNESRKMI</sequence>
<reference evidence="1" key="1">
    <citation type="submission" date="2019-08" db="EMBL/GenBank/DDBJ databases">
        <authorList>
            <person name="Kucharzyk K."/>
            <person name="Murdoch R.W."/>
            <person name="Higgins S."/>
            <person name="Loffler F."/>
        </authorList>
    </citation>
    <scope>NUCLEOTIDE SEQUENCE</scope>
</reference>
<proteinExistence type="predicted"/>
<protein>
    <submittedName>
        <fullName evidence="1">Uncharacterized protein</fullName>
    </submittedName>
</protein>
<dbReference type="AlphaFoldDB" id="A0A644W2W3"/>
<gene>
    <name evidence="1" type="ORF">SDC9_44123</name>
</gene>
<accession>A0A644W2W3</accession>